<organism evidence="10">
    <name type="scientific">Eurytemora affinis</name>
    <name type="common">Copepod</name>
    <name type="synonym">Temora affinis</name>
    <dbReference type="NCBI Taxonomy" id="88015"/>
    <lineage>
        <taxon>Eukaryota</taxon>
        <taxon>Metazoa</taxon>
        <taxon>Ecdysozoa</taxon>
        <taxon>Arthropoda</taxon>
        <taxon>Crustacea</taxon>
        <taxon>Multicrustacea</taxon>
        <taxon>Hexanauplia</taxon>
        <taxon>Copepoda</taxon>
        <taxon>Calanoida</taxon>
        <taxon>Temoridae</taxon>
        <taxon>Eurytemora</taxon>
    </lineage>
</organism>
<evidence type="ECO:0000256" key="1">
    <source>
        <dbReference type="ARBA" id="ARBA00004370"/>
    </source>
</evidence>
<dbReference type="InterPro" id="IPR038430">
    <property type="entry name" value="NDAH_ubi_oxred_su3_sf"/>
</dbReference>
<evidence type="ECO:0000256" key="7">
    <source>
        <dbReference type="ARBA" id="ARBA00023136"/>
    </source>
</evidence>
<dbReference type="EMBL" id="MN043905">
    <property type="protein sequence ID" value="QIJ60006.1"/>
    <property type="molecule type" value="Genomic_DNA"/>
</dbReference>
<keyword evidence="9" id="KW-0249">Electron transport</keyword>
<geneLocation type="mitochondrion" evidence="10"/>
<comment type="catalytic activity">
    <reaction evidence="8 9">
        <text>a ubiquinone + NADH + 5 H(+)(in) = a ubiquinol + NAD(+) + 4 H(+)(out)</text>
        <dbReference type="Rhea" id="RHEA:29091"/>
        <dbReference type="Rhea" id="RHEA-COMP:9565"/>
        <dbReference type="Rhea" id="RHEA-COMP:9566"/>
        <dbReference type="ChEBI" id="CHEBI:15378"/>
        <dbReference type="ChEBI" id="CHEBI:16389"/>
        <dbReference type="ChEBI" id="CHEBI:17976"/>
        <dbReference type="ChEBI" id="CHEBI:57540"/>
        <dbReference type="ChEBI" id="CHEBI:57945"/>
        <dbReference type="EC" id="7.1.1.2"/>
    </reaction>
</comment>
<gene>
    <name evidence="10" type="primary">ND3</name>
</gene>
<keyword evidence="4 9" id="KW-0813">Transport</keyword>
<keyword evidence="5 9" id="KW-0812">Transmembrane</keyword>
<keyword evidence="9" id="KW-0679">Respiratory chain</keyword>
<name>A0A6G7NYY9_EURAF</name>
<dbReference type="GO" id="GO:0031966">
    <property type="term" value="C:mitochondrial membrane"/>
    <property type="evidence" value="ECO:0007669"/>
    <property type="project" value="UniProtKB-SubCell"/>
</dbReference>
<evidence type="ECO:0000256" key="6">
    <source>
        <dbReference type="ARBA" id="ARBA00022989"/>
    </source>
</evidence>
<dbReference type="RefSeq" id="YP_009743042.1">
    <property type="nucleotide sequence ID" value="NC_046694.1"/>
</dbReference>
<evidence type="ECO:0000313" key="10">
    <source>
        <dbReference type="EMBL" id="QIJ60006.1"/>
    </source>
</evidence>
<dbReference type="GeneID" id="54124849"/>
<protein>
    <recommendedName>
        <fullName evidence="3 9">NADH-ubiquinone oxidoreductase chain 3</fullName>
        <ecNumber evidence="9">7.1.1.2</ecNumber>
    </recommendedName>
</protein>
<comment type="function">
    <text evidence="9">Core subunit of the mitochondrial membrane respiratory chain NADH dehydrogenase (Complex I) which catalyzes electron transfer from NADH through the respiratory chain, using ubiquinone as an electron acceptor. Essential for the catalytic activity of complex I.</text>
</comment>
<feature type="transmembrane region" description="Helical" evidence="9">
    <location>
        <begin position="57"/>
        <end position="81"/>
    </location>
</feature>
<evidence type="ECO:0000256" key="3">
    <source>
        <dbReference type="ARBA" id="ARBA00021007"/>
    </source>
</evidence>
<sequence>MTVLFIYLLVVVILGGLLTGVGLALGKKLSFDREKASPFECGFTPKSVPRMPFSLRFFLVALVFLVFDVELVLIFPLVVGLNTQSGFYSLALIWVFLLLLFLALAYEMNQGSLNWAK</sequence>
<proteinExistence type="inferred from homology"/>
<feature type="transmembrane region" description="Helical" evidence="9">
    <location>
        <begin position="87"/>
        <end position="106"/>
    </location>
</feature>
<comment type="similarity">
    <text evidence="2 9">Belongs to the complex I subunit 3 family.</text>
</comment>
<dbReference type="AlphaFoldDB" id="A0A6G7NYY9"/>
<keyword evidence="9" id="KW-1278">Translocase</keyword>
<keyword evidence="7 9" id="KW-0472">Membrane</keyword>
<evidence type="ECO:0000256" key="2">
    <source>
        <dbReference type="ARBA" id="ARBA00008472"/>
    </source>
</evidence>
<keyword evidence="6 9" id="KW-1133">Transmembrane helix</keyword>
<dbReference type="GO" id="GO:0030964">
    <property type="term" value="C:NADH dehydrogenase complex"/>
    <property type="evidence" value="ECO:0007669"/>
    <property type="project" value="TreeGrafter"/>
</dbReference>
<dbReference type="CTD" id="4537"/>
<dbReference type="EC" id="7.1.1.2" evidence="9"/>
<evidence type="ECO:0000256" key="9">
    <source>
        <dbReference type="RuleBase" id="RU003640"/>
    </source>
</evidence>
<dbReference type="InterPro" id="IPR000440">
    <property type="entry name" value="NADH_UbQ/plastoQ_OxRdtase_su3"/>
</dbReference>
<evidence type="ECO:0000256" key="5">
    <source>
        <dbReference type="ARBA" id="ARBA00022692"/>
    </source>
</evidence>
<feature type="transmembrane region" description="Helical" evidence="9">
    <location>
        <begin position="6"/>
        <end position="25"/>
    </location>
</feature>
<accession>A0A6G7NYY9</accession>
<dbReference type="Gene3D" id="1.20.58.1610">
    <property type="entry name" value="NADH:ubiquinone/plastoquinone oxidoreductase, chain 3"/>
    <property type="match status" value="1"/>
</dbReference>
<comment type="subcellular location">
    <subcellularLocation>
        <location evidence="1">Membrane</location>
    </subcellularLocation>
    <subcellularLocation>
        <location evidence="9">Mitochondrion membrane</location>
        <topology evidence="9">Multi-pass membrane protein</topology>
    </subcellularLocation>
</comment>
<evidence type="ECO:0000256" key="4">
    <source>
        <dbReference type="ARBA" id="ARBA00022448"/>
    </source>
</evidence>
<reference evidence="10" key="1">
    <citation type="journal article" date="2019" name="Mitochondrial DNA Part B Resour">
        <title>Complete mitochondrial genome of the calanoid copepod Eurytemora affinis (Calanoida, Temoridae).</title>
        <authorList>
            <person name="Choi B.-S."/>
            <person name="Han J."/>
            <person name="Hwang D.-S."/>
            <person name="Souissi S."/>
            <person name="Hagiwara A."/>
            <person name="Lee J.-S."/>
        </authorList>
    </citation>
    <scope>NUCLEOTIDE SEQUENCE</scope>
</reference>
<dbReference type="KEGG" id="eaf:54124849"/>
<keyword evidence="9" id="KW-0520">NAD</keyword>
<dbReference type="GO" id="GO:0008137">
    <property type="term" value="F:NADH dehydrogenase (ubiquinone) activity"/>
    <property type="evidence" value="ECO:0007669"/>
    <property type="project" value="UniProtKB-UniRule"/>
</dbReference>
<evidence type="ECO:0000256" key="8">
    <source>
        <dbReference type="ARBA" id="ARBA00049551"/>
    </source>
</evidence>
<dbReference type="PANTHER" id="PTHR11058">
    <property type="entry name" value="NADH-UBIQUINONE OXIDOREDUCTASE CHAIN 3"/>
    <property type="match status" value="1"/>
</dbReference>
<keyword evidence="9 10" id="KW-0496">Mitochondrion</keyword>
<dbReference type="Pfam" id="PF00507">
    <property type="entry name" value="Oxidored_q4"/>
    <property type="match status" value="1"/>
</dbReference>
<dbReference type="PANTHER" id="PTHR11058:SF9">
    <property type="entry name" value="NADH-UBIQUINONE OXIDOREDUCTASE CHAIN 3"/>
    <property type="match status" value="1"/>
</dbReference>
<keyword evidence="9" id="KW-0830">Ubiquinone</keyword>